<protein>
    <recommendedName>
        <fullName evidence="3">Transposase</fullName>
    </recommendedName>
</protein>
<evidence type="ECO:0000313" key="2">
    <source>
        <dbReference type="Proteomes" id="UP000190187"/>
    </source>
</evidence>
<name>A0ABD6R4X0_BACTU</name>
<dbReference type="RefSeq" id="WP_078994199.1">
    <property type="nucleotide sequence ID" value="NZ_MSTN01000008.1"/>
</dbReference>
<comment type="caution">
    <text evidence="1">The sequence shown here is derived from an EMBL/GenBank/DDBJ whole genome shotgun (WGS) entry which is preliminary data.</text>
</comment>
<dbReference type="Proteomes" id="UP000190187">
    <property type="component" value="Unassembled WGS sequence"/>
</dbReference>
<dbReference type="EMBL" id="MSTN01000008">
    <property type="protein sequence ID" value="OPD49257.1"/>
    <property type="molecule type" value="Genomic_DNA"/>
</dbReference>
<evidence type="ECO:0000313" key="1">
    <source>
        <dbReference type="EMBL" id="OPD49257.1"/>
    </source>
</evidence>
<evidence type="ECO:0008006" key="3">
    <source>
        <dbReference type="Google" id="ProtNLM"/>
    </source>
</evidence>
<accession>A0ABD6R4X0</accession>
<sequence>MTVEGQEFIVRCHQEDLHTKHIYHMRYVFKAKTVTQVKQQLNAWFKRYQVHMYGAVSKITKTIILRGQATLNTIISPL</sequence>
<reference evidence="1 2" key="1">
    <citation type="submission" date="2017-01" db="EMBL/GenBank/DDBJ databases">
        <title>Draft Genome Sequence of Bacillus thuringiensis DNG9.</title>
        <authorList>
            <person name="Rosana A.R."/>
            <person name="Daas M.S."/>
            <person name="Acedo J.Z."/>
            <person name="Case R.J."/>
            <person name="Vederas J.C."/>
            <person name="Nateche F."/>
            <person name="Kebbouche-Gana S."/>
        </authorList>
    </citation>
    <scope>NUCLEOTIDE SEQUENCE [LARGE SCALE GENOMIC DNA]</scope>
    <source>
        <strain evidence="1 2">DNG9</strain>
    </source>
</reference>
<dbReference type="AlphaFoldDB" id="A0ABD6R4X0"/>
<gene>
    <name evidence="1" type="ORF">BVF97_19670</name>
</gene>
<proteinExistence type="predicted"/>
<organism evidence="1 2">
    <name type="scientific">Bacillus thuringiensis</name>
    <dbReference type="NCBI Taxonomy" id="1428"/>
    <lineage>
        <taxon>Bacteria</taxon>
        <taxon>Bacillati</taxon>
        <taxon>Bacillota</taxon>
        <taxon>Bacilli</taxon>
        <taxon>Bacillales</taxon>
        <taxon>Bacillaceae</taxon>
        <taxon>Bacillus</taxon>
        <taxon>Bacillus cereus group</taxon>
    </lineage>
</organism>